<keyword evidence="3" id="KW-1133">Transmembrane helix</keyword>
<dbReference type="InterPro" id="IPR011055">
    <property type="entry name" value="Dup_hybrid_motif"/>
</dbReference>
<dbReference type="EMBL" id="CP035033">
    <property type="protein sequence ID" value="QAB14990.1"/>
    <property type="molecule type" value="Genomic_DNA"/>
</dbReference>
<feature type="coiled-coil region" evidence="2">
    <location>
        <begin position="46"/>
        <end position="112"/>
    </location>
</feature>
<dbReference type="Proteomes" id="UP000285478">
    <property type="component" value="Chromosome"/>
</dbReference>
<keyword evidence="3" id="KW-0472">Membrane</keyword>
<protein>
    <submittedName>
        <fullName evidence="5">M23 family peptidase</fullName>
    </submittedName>
</protein>
<dbReference type="Gene3D" id="2.70.70.10">
    <property type="entry name" value="Glucose Permease (Domain IIA)"/>
    <property type="match status" value="1"/>
</dbReference>
<dbReference type="FunFam" id="2.70.70.10:FF:000006">
    <property type="entry name" value="M23 family peptidase"/>
    <property type="match status" value="1"/>
</dbReference>
<evidence type="ECO:0000256" key="1">
    <source>
        <dbReference type="ARBA" id="ARBA00022729"/>
    </source>
</evidence>
<accession>A0A410H2F8</accession>
<dbReference type="CDD" id="cd12797">
    <property type="entry name" value="M23_peptidase"/>
    <property type="match status" value="1"/>
</dbReference>
<feature type="domain" description="M23ase beta-sheet core" evidence="4">
    <location>
        <begin position="173"/>
        <end position="269"/>
    </location>
</feature>
<keyword evidence="2" id="KW-0175">Coiled coil</keyword>
<evidence type="ECO:0000259" key="4">
    <source>
        <dbReference type="Pfam" id="PF01551"/>
    </source>
</evidence>
<feature type="transmembrane region" description="Helical" evidence="3">
    <location>
        <begin position="27"/>
        <end position="49"/>
    </location>
</feature>
<dbReference type="AlphaFoldDB" id="A0A410H2F8"/>
<dbReference type="KEGG" id="htr:EPV75_04545"/>
<organism evidence="5 6">
    <name type="scientific">Hydrogenovibrio thermophilus</name>
    <dbReference type="NCBI Taxonomy" id="265883"/>
    <lineage>
        <taxon>Bacteria</taxon>
        <taxon>Pseudomonadati</taxon>
        <taxon>Pseudomonadota</taxon>
        <taxon>Gammaproteobacteria</taxon>
        <taxon>Thiotrichales</taxon>
        <taxon>Piscirickettsiaceae</taxon>
        <taxon>Hydrogenovibrio</taxon>
    </lineage>
</organism>
<dbReference type="InterPro" id="IPR016047">
    <property type="entry name" value="M23ase_b-sheet_dom"/>
</dbReference>
<dbReference type="SUPFAM" id="SSF51261">
    <property type="entry name" value="Duplicated hybrid motif"/>
    <property type="match status" value="1"/>
</dbReference>
<name>A0A410H2F8_9GAMM</name>
<dbReference type="InterPro" id="IPR050570">
    <property type="entry name" value="Cell_wall_metabolism_enzyme"/>
</dbReference>
<keyword evidence="6" id="KW-1185">Reference proteome</keyword>
<dbReference type="PANTHER" id="PTHR21666:SF289">
    <property type="entry name" value="L-ALA--D-GLU ENDOPEPTIDASE"/>
    <property type="match status" value="1"/>
</dbReference>
<sequence length="316" mass="36139">MKNHFTITISDVHGSRHFSFKQFMRKIALFVVLFIFLLLAGSAAVIWWLNQEIVDIEDKRENAEQEYRTVLEKSKSAYLSLETEKKKLQTQLDNRTKQIQFLDQTLKGLEDLIGVKPDEDALVTDRVKIVQLTTLEKQVMLEDIPNGRPVKDYKGVSSSFGWRTHPVKGTREFHRGIDYRGKRGDGVIATASGVIEYAGYHKQSGYGRLIIISHDYGFKTLYGHMSKLLVKTGQVVKKGELIGEIGSSGLSSGPHLHYEVSFVQRKLNPVPFINWDLKDYDEIFKKVKGVPWGSLSQMVQDRVQQVEKQLLLRDVK</sequence>
<dbReference type="Pfam" id="PF01551">
    <property type="entry name" value="Peptidase_M23"/>
    <property type="match status" value="1"/>
</dbReference>
<evidence type="ECO:0000313" key="5">
    <source>
        <dbReference type="EMBL" id="QAB14990.1"/>
    </source>
</evidence>
<evidence type="ECO:0000256" key="2">
    <source>
        <dbReference type="SAM" id="Coils"/>
    </source>
</evidence>
<dbReference type="RefSeq" id="WP_029937646.1">
    <property type="nucleotide sequence ID" value="NZ_CP035033.1"/>
</dbReference>
<dbReference type="PANTHER" id="PTHR21666">
    <property type="entry name" value="PEPTIDASE-RELATED"/>
    <property type="match status" value="1"/>
</dbReference>
<gene>
    <name evidence="5" type="ORF">EPV75_04545</name>
</gene>
<keyword evidence="3" id="KW-0812">Transmembrane</keyword>
<dbReference type="GO" id="GO:0004222">
    <property type="term" value="F:metalloendopeptidase activity"/>
    <property type="evidence" value="ECO:0007669"/>
    <property type="project" value="TreeGrafter"/>
</dbReference>
<keyword evidence="1" id="KW-0732">Signal</keyword>
<evidence type="ECO:0000256" key="3">
    <source>
        <dbReference type="SAM" id="Phobius"/>
    </source>
</evidence>
<evidence type="ECO:0000313" key="6">
    <source>
        <dbReference type="Proteomes" id="UP000285478"/>
    </source>
</evidence>
<reference evidence="5 6" key="1">
    <citation type="journal article" date="2018" name="Environ. Microbiol.">
        <title>Genomes of ubiquitous marine and hypersaline Hydrogenovibrio, Thiomicrorhabdus and Thiomicrospira spp. encode a diversity of mechanisms to sustain chemolithoautotrophy in heterogeneous environments.</title>
        <authorList>
            <person name="Scott K.M."/>
            <person name="Williams J."/>
            <person name="Porter C.M.B."/>
            <person name="Russel S."/>
            <person name="Harmer T.L."/>
            <person name="Paul J.H."/>
            <person name="Antonen K.M."/>
            <person name="Bridges M.K."/>
            <person name="Camper G.J."/>
            <person name="Campla C.K."/>
            <person name="Casella L.G."/>
            <person name="Chase E."/>
            <person name="Conrad J.W."/>
            <person name="Cruz M.C."/>
            <person name="Dunlap D.S."/>
            <person name="Duran L."/>
            <person name="Fahsbender E.M."/>
            <person name="Goldsmith D.B."/>
            <person name="Keeley R.F."/>
            <person name="Kondoff M.R."/>
            <person name="Kussy B.I."/>
            <person name="Lane M.K."/>
            <person name="Lawler S."/>
            <person name="Leigh B.A."/>
            <person name="Lewis C."/>
            <person name="Lostal L.M."/>
            <person name="Marking D."/>
            <person name="Mancera P.A."/>
            <person name="McClenthan E.C."/>
            <person name="McIntyre E.A."/>
            <person name="Mine J.A."/>
            <person name="Modi S."/>
            <person name="Moore B.D."/>
            <person name="Morgan W.A."/>
            <person name="Nelson K.M."/>
            <person name="Nguyen K.N."/>
            <person name="Ogburn N."/>
            <person name="Parrino D.G."/>
            <person name="Pedapudi A.D."/>
            <person name="Pelham R.P."/>
            <person name="Preece A.M."/>
            <person name="Rampersad E.A."/>
            <person name="Richardson J.C."/>
            <person name="Rodgers C.M."/>
            <person name="Schaffer B.L."/>
            <person name="Sheridan N.E."/>
            <person name="Solone M.R."/>
            <person name="Staley Z.R."/>
            <person name="Tabuchi M."/>
            <person name="Waide R.J."/>
            <person name="Wanjugi P.W."/>
            <person name="Young S."/>
            <person name="Clum A."/>
            <person name="Daum C."/>
            <person name="Huntemann M."/>
            <person name="Ivanova N."/>
            <person name="Kyrpides N."/>
            <person name="Mikhailova N."/>
            <person name="Palaniappan K."/>
            <person name="Pillay M."/>
            <person name="Reddy T.B.K."/>
            <person name="Shapiro N."/>
            <person name="Stamatis D."/>
            <person name="Varghese N."/>
            <person name="Woyke T."/>
            <person name="Boden R."/>
            <person name="Freyermuth S.K."/>
            <person name="Kerfeld C.A."/>
        </authorList>
    </citation>
    <scope>NUCLEOTIDE SEQUENCE [LARGE SCALE GENOMIC DNA]</scope>
    <source>
        <strain evidence="5 6">JR-2</strain>
    </source>
</reference>
<proteinExistence type="predicted"/>